<name>A0A182F376_ANOAL</name>
<keyword evidence="5" id="KW-1015">Disulfide bond</keyword>
<evidence type="ECO:0000256" key="4">
    <source>
        <dbReference type="ARBA" id="ARBA00023054"/>
    </source>
</evidence>
<evidence type="ECO:0000256" key="5">
    <source>
        <dbReference type="ARBA" id="ARBA00023157"/>
    </source>
</evidence>
<dbReference type="Proteomes" id="UP000069272">
    <property type="component" value="Chromosome 2L"/>
</dbReference>
<sequence>MEDKLQKLEDQLQKTENIQLQLQNIDSKMQKVENEIQEQRSGQNEILAALQKLNVSELQIRNQEKLHTALETFIRDVERVLRIQNYIVPSSCKDILSTSSASQIYEISVKTDSEPLKVYCEQQAFRGGWIVIQNRYNGSLDFDRGWNEFRDGFGDLDKEFWLGLEKVHLITKARTLSSTGGCCSANKLQLNGTEHKAPLDR</sequence>
<comment type="subcellular location">
    <subcellularLocation>
        <location evidence="1">Secreted</location>
    </subcellularLocation>
</comment>
<evidence type="ECO:0000256" key="3">
    <source>
        <dbReference type="ARBA" id="ARBA00022729"/>
    </source>
</evidence>
<dbReference type="SMART" id="SM00186">
    <property type="entry name" value="FBG"/>
    <property type="match status" value="1"/>
</dbReference>
<evidence type="ECO:0000313" key="7">
    <source>
        <dbReference type="EnsemblMetazoa" id="AALB000911-PA"/>
    </source>
</evidence>
<evidence type="ECO:0000256" key="1">
    <source>
        <dbReference type="ARBA" id="ARBA00004613"/>
    </source>
</evidence>
<dbReference type="Pfam" id="PF00147">
    <property type="entry name" value="Fibrinogen_C"/>
    <property type="match status" value="1"/>
</dbReference>
<dbReference type="InterPro" id="IPR002181">
    <property type="entry name" value="Fibrinogen_a/b/g_C_dom"/>
</dbReference>
<evidence type="ECO:0000313" key="8">
    <source>
        <dbReference type="Proteomes" id="UP000069272"/>
    </source>
</evidence>
<keyword evidence="6" id="KW-0325">Glycoprotein</keyword>
<dbReference type="InterPro" id="IPR036056">
    <property type="entry name" value="Fibrinogen-like_C"/>
</dbReference>
<dbReference type="VEuPathDB" id="VectorBase:AALB000911"/>
<dbReference type="AlphaFoldDB" id="A0A182F376"/>
<dbReference type="InterPro" id="IPR037579">
    <property type="entry name" value="FIB_ANG-like"/>
</dbReference>
<keyword evidence="4" id="KW-0175">Coiled coil</keyword>
<dbReference type="VEuPathDB" id="VectorBase:AALB20_027810"/>
<dbReference type="EnsemblMetazoa" id="AALB000911-RA">
    <property type="protein sequence ID" value="AALB000911-PA"/>
    <property type="gene ID" value="AALB000911"/>
</dbReference>
<dbReference type="PANTHER" id="PTHR47221:SF6">
    <property type="entry name" value="FIBRINOGEN ALPHA CHAIN"/>
    <property type="match status" value="1"/>
</dbReference>
<accession>A0A182F376</accession>
<dbReference type="GO" id="GO:0005576">
    <property type="term" value="C:extracellular region"/>
    <property type="evidence" value="ECO:0007669"/>
    <property type="project" value="UniProtKB-SubCell"/>
</dbReference>
<keyword evidence="8" id="KW-1185">Reference proteome</keyword>
<organism evidence="7 8">
    <name type="scientific">Anopheles albimanus</name>
    <name type="common">New world malaria mosquito</name>
    <dbReference type="NCBI Taxonomy" id="7167"/>
    <lineage>
        <taxon>Eukaryota</taxon>
        <taxon>Metazoa</taxon>
        <taxon>Ecdysozoa</taxon>
        <taxon>Arthropoda</taxon>
        <taxon>Hexapoda</taxon>
        <taxon>Insecta</taxon>
        <taxon>Pterygota</taxon>
        <taxon>Neoptera</taxon>
        <taxon>Endopterygota</taxon>
        <taxon>Diptera</taxon>
        <taxon>Nematocera</taxon>
        <taxon>Culicoidea</taxon>
        <taxon>Culicidae</taxon>
        <taxon>Anophelinae</taxon>
        <taxon>Anopheles</taxon>
    </lineage>
</organism>
<keyword evidence="3" id="KW-0732">Signal</keyword>
<dbReference type="PROSITE" id="PS51406">
    <property type="entry name" value="FIBRINOGEN_C_2"/>
    <property type="match status" value="1"/>
</dbReference>
<dbReference type="SUPFAM" id="SSF56496">
    <property type="entry name" value="Fibrinogen C-terminal domain-like"/>
    <property type="match status" value="1"/>
</dbReference>
<proteinExistence type="predicted"/>
<reference evidence="7" key="2">
    <citation type="submission" date="2022-08" db="UniProtKB">
        <authorList>
            <consortium name="EnsemblMetazoa"/>
        </authorList>
    </citation>
    <scope>IDENTIFICATION</scope>
    <source>
        <strain evidence="7">STECLA/ALBI9_A</strain>
    </source>
</reference>
<dbReference type="PANTHER" id="PTHR47221">
    <property type="entry name" value="FIBRINOGEN ALPHA CHAIN"/>
    <property type="match status" value="1"/>
</dbReference>
<dbReference type="STRING" id="7167.A0A182F376"/>
<reference evidence="7 8" key="1">
    <citation type="journal article" date="2017" name="G3 (Bethesda)">
        <title>The Physical Genome Mapping of Anopheles albimanus Corrected Scaffold Misassemblies and Identified Interarm Rearrangements in Genus Anopheles.</title>
        <authorList>
            <person name="Artemov G.N."/>
            <person name="Peery A.N."/>
            <person name="Jiang X."/>
            <person name="Tu Z."/>
            <person name="Stegniy V.N."/>
            <person name="Sharakhova M.V."/>
            <person name="Sharakhov I.V."/>
        </authorList>
    </citation>
    <scope>NUCLEOTIDE SEQUENCE [LARGE SCALE GENOMIC DNA]</scope>
    <source>
        <strain evidence="7 8">ALBI9_A</strain>
    </source>
</reference>
<evidence type="ECO:0000256" key="2">
    <source>
        <dbReference type="ARBA" id="ARBA00022525"/>
    </source>
</evidence>
<keyword evidence="2" id="KW-0964">Secreted</keyword>
<dbReference type="Gene3D" id="3.90.215.10">
    <property type="entry name" value="Gamma Fibrinogen, chain A, domain 1"/>
    <property type="match status" value="1"/>
</dbReference>
<dbReference type="InterPro" id="IPR014716">
    <property type="entry name" value="Fibrinogen_a/b/g_C_1"/>
</dbReference>
<protein>
    <submittedName>
        <fullName evidence="7">Fibrinogen C-terminal domain-containing protein</fullName>
    </submittedName>
</protein>
<evidence type="ECO:0000256" key="6">
    <source>
        <dbReference type="ARBA" id="ARBA00023180"/>
    </source>
</evidence>